<dbReference type="EMBL" id="FOWP01000005">
    <property type="protein sequence ID" value="SFP05905.1"/>
    <property type="molecule type" value="Genomic_DNA"/>
</dbReference>
<feature type="chain" id="PRO_5010311596" evidence="8">
    <location>
        <begin position="19"/>
        <end position="444"/>
    </location>
</feature>
<dbReference type="PANTHER" id="PTHR30026">
    <property type="entry name" value="OUTER MEMBRANE PROTEIN TOLC"/>
    <property type="match status" value="1"/>
</dbReference>
<dbReference type="GO" id="GO:0015288">
    <property type="term" value="F:porin activity"/>
    <property type="evidence" value="ECO:0007669"/>
    <property type="project" value="TreeGrafter"/>
</dbReference>
<dbReference type="InterPro" id="IPR051906">
    <property type="entry name" value="TolC-like"/>
</dbReference>
<keyword evidence="4" id="KW-1134">Transmembrane beta strand</keyword>
<comment type="similarity">
    <text evidence="2">Belongs to the outer membrane factor (OMF) (TC 1.B.17) family.</text>
</comment>
<dbReference type="GO" id="GO:0015562">
    <property type="term" value="F:efflux transmembrane transporter activity"/>
    <property type="evidence" value="ECO:0007669"/>
    <property type="project" value="InterPro"/>
</dbReference>
<keyword evidence="9" id="KW-0378">Hydrolase</keyword>
<keyword evidence="6" id="KW-0472">Membrane</keyword>
<evidence type="ECO:0000256" key="5">
    <source>
        <dbReference type="ARBA" id="ARBA00022692"/>
    </source>
</evidence>
<accession>A0A1I5M8Q1</accession>
<evidence type="ECO:0000313" key="9">
    <source>
        <dbReference type="EMBL" id="SFP05905.1"/>
    </source>
</evidence>
<dbReference type="Proteomes" id="UP000182400">
    <property type="component" value="Unassembled WGS sequence"/>
</dbReference>
<evidence type="ECO:0000256" key="3">
    <source>
        <dbReference type="ARBA" id="ARBA00022448"/>
    </source>
</evidence>
<feature type="signal peptide" evidence="8">
    <location>
        <begin position="1"/>
        <end position="18"/>
    </location>
</feature>
<reference evidence="9 10" key="1">
    <citation type="submission" date="2016-10" db="EMBL/GenBank/DDBJ databases">
        <authorList>
            <person name="de Groot N.N."/>
        </authorList>
    </citation>
    <scope>NUCLEOTIDE SEQUENCE [LARGE SCALE GENOMIC DNA]</scope>
    <source>
        <strain evidence="9 10">CCUG 59231</strain>
    </source>
</reference>
<name>A0A1I5M8Q1_9GAMM</name>
<proteinExistence type="inferred from homology"/>
<protein>
    <submittedName>
        <fullName evidence="9">Outer membrane protein, protease secretion system</fullName>
    </submittedName>
</protein>
<evidence type="ECO:0000313" key="10">
    <source>
        <dbReference type="Proteomes" id="UP000182400"/>
    </source>
</evidence>
<dbReference type="Gene3D" id="1.20.1600.10">
    <property type="entry name" value="Outer membrane efflux proteins (OEP)"/>
    <property type="match status" value="1"/>
</dbReference>
<keyword evidence="9" id="KW-0645">Protease</keyword>
<dbReference type="SUPFAM" id="SSF56954">
    <property type="entry name" value="Outer membrane efflux proteins (OEP)"/>
    <property type="match status" value="1"/>
</dbReference>
<comment type="subcellular location">
    <subcellularLocation>
        <location evidence="1">Cell outer membrane</location>
    </subcellularLocation>
</comment>
<keyword evidence="5" id="KW-0812">Transmembrane</keyword>
<evidence type="ECO:0000256" key="2">
    <source>
        <dbReference type="ARBA" id="ARBA00007613"/>
    </source>
</evidence>
<gene>
    <name evidence="9" type="ORF">SAMN05216601_10518</name>
</gene>
<evidence type="ECO:0000256" key="4">
    <source>
        <dbReference type="ARBA" id="ARBA00022452"/>
    </source>
</evidence>
<dbReference type="AlphaFoldDB" id="A0A1I5M8Q1"/>
<organism evidence="9 10">
    <name type="scientific">Ectopseudomonas composti</name>
    <dbReference type="NCBI Taxonomy" id="658457"/>
    <lineage>
        <taxon>Bacteria</taxon>
        <taxon>Pseudomonadati</taxon>
        <taxon>Pseudomonadota</taxon>
        <taxon>Gammaproteobacteria</taxon>
        <taxon>Pseudomonadales</taxon>
        <taxon>Pseudomonadaceae</taxon>
        <taxon>Ectopseudomonas</taxon>
    </lineage>
</organism>
<dbReference type="PANTHER" id="PTHR30026:SF20">
    <property type="entry name" value="OUTER MEMBRANE PROTEIN TOLC"/>
    <property type="match status" value="1"/>
</dbReference>
<dbReference type="GO" id="GO:1990281">
    <property type="term" value="C:efflux pump complex"/>
    <property type="evidence" value="ECO:0007669"/>
    <property type="project" value="TreeGrafter"/>
</dbReference>
<dbReference type="RefSeq" id="WP_074938513.1">
    <property type="nucleotide sequence ID" value="NZ_FOWP01000005.1"/>
</dbReference>
<dbReference type="NCBIfam" id="TIGR01844">
    <property type="entry name" value="type_I_sec_TolC"/>
    <property type="match status" value="1"/>
</dbReference>
<evidence type="ECO:0000256" key="7">
    <source>
        <dbReference type="ARBA" id="ARBA00023237"/>
    </source>
</evidence>
<keyword evidence="7" id="KW-0998">Cell outer membrane</keyword>
<evidence type="ECO:0000256" key="1">
    <source>
        <dbReference type="ARBA" id="ARBA00004442"/>
    </source>
</evidence>
<dbReference type="GO" id="GO:0009279">
    <property type="term" value="C:cell outer membrane"/>
    <property type="evidence" value="ECO:0007669"/>
    <property type="project" value="UniProtKB-SubCell"/>
</dbReference>
<dbReference type="OrthoDB" id="9813458at2"/>
<dbReference type="InterPro" id="IPR003423">
    <property type="entry name" value="OMP_efflux"/>
</dbReference>
<keyword evidence="3" id="KW-0813">Transport</keyword>
<keyword evidence="8" id="KW-0732">Signal</keyword>
<dbReference type="GO" id="GO:0008233">
    <property type="term" value="F:peptidase activity"/>
    <property type="evidence" value="ECO:0007669"/>
    <property type="project" value="UniProtKB-KW"/>
</dbReference>
<sequence length="444" mass="48997">MRMLCFVLLLCFTSPALAVGLLDAYVLALRHDPTFQAAIAERDAGLENQSIGRAGLLPRLSWSYSNQRNDSQVTAGEQRVDRDYRSYASVLSLQQPLFDYAAWADYRQGVARTLLADERFRGRSQELAVRLFEAYSQALLSDERIALARAQRRALVERLQLNQRLLRAGEGTRTDELETEARLALAEAELIQARDDLDVALRTLESIVGEPLDSVDLLPLSEDFTVQPLQPARFEAWRELAVAGNAELAAQRQAVEVAARMIDKQRAGHLPTLSLVASSRLTSSDSESSYNQQYDTDSIGIQLSVPLFAGGGVSAATRQATAAHSQAGFELDAQRGDVLTRLRQQFNLCNSSGARLRAYRLAVSSAQALVEATRKSVAGGERVNLDVLDAEQQLYGAQRDLAEARHGYLRAWLQLRQLSGVLDGSDLERLAGYFDDRGLLNEAD</sequence>
<evidence type="ECO:0000256" key="6">
    <source>
        <dbReference type="ARBA" id="ARBA00023136"/>
    </source>
</evidence>
<dbReference type="Pfam" id="PF02321">
    <property type="entry name" value="OEP"/>
    <property type="match status" value="2"/>
</dbReference>
<evidence type="ECO:0000256" key="8">
    <source>
        <dbReference type="SAM" id="SignalP"/>
    </source>
</evidence>
<dbReference type="STRING" id="658457.SAMN05216601_10518"/>
<dbReference type="InterPro" id="IPR010130">
    <property type="entry name" value="T1SS_OMP_TolC"/>
</dbReference>
<dbReference type="GO" id="GO:0006508">
    <property type="term" value="P:proteolysis"/>
    <property type="evidence" value="ECO:0007669"/>
    <property type="project" value="UniProtKB-KW"/>
</dbReference>